<dbReference type="EMBL" id="KN846981">
    <property type="protein sequence ID" value="KIW98247.1"/>
    <property type="molecule type" value="Genomic_DNA"/>
</dbReference>
<dbReference type="HOGENOM" id="CLU_1555066_0_0_1"/>
<sequence>MFLSTAGSIPVLMGLVSTTIYPSSDLHVVVSLVVGFVILILFALWKTYGVTNMFYYSSRILWPTMINVFYTDNGVNWIYASVLSMVQGLAITPGGTYWRFSDVESGMGTDRWAELLQSRTVENKVGEYVPAAVKATRFTASRIDDLLCALGKPHLDRTFPALVAAAATRAWQ</sequence>
<dbReference type="VEuPathDB" id="FungiDB:Z519_01831"/>
<proteinExistence type="predicted"/>
<keyword evidence="1" id="KW-0472">Membrane</keyword>
<dbReference type="Proteomes" id="UP000053789">
    <property type="component" value="Unassembled WGS sequence"/>
</dbReference>
<organism evidence="2 3">
    <name type="scientific">Cladophialophora bantiana (strain ATCC 10958 / CBS 173.52 / CDC B-1940 / NIH 8579)</name>
    <name type="common">Xylohypha bantiana</name>
    <dbReference type="NCBI Taxonomy" id="1442370"/>
    <lineage>
        <taxon>Eukaryota</taxon>
        <taxon>Fungi</taxon>
        <taxon>Dikarya</taxon>
        <taxon>Ascomycota</taxon>
        <taxon>Pezizomycotina</taxon>
        <taxon>Eurotiomycetes</taxon>
        <taxon>Chaetothyriomycetidae</taxon>
        <taxon>Chaetothyriales</taxon>
        <taxon>Herpotrichiellaceae</taxon>
        <taxon>Cladophialophora</taxon>
    </lineage>
</organism>
<name>A0A0D2GIN5_CLAB1</name>
<accession>A0A0D2GIN5</accession>
<protein>
    <submittedName>
        <fullName evidence="2">Uncharacterized protein</fullName>
    </submittedName>
</protein>
<keyword evidence="1" id="KW-0812">Transmembrane</keyword>
<keyword evidence="1" id="KW-1133">Transmembrane helix</keyword>
<feature type="transmembrane region" description="Helical" evidence="1">
    <location>
        <begin position="28"/>
        <end position="45"/>
    </location>
</feature>
<reference evidence="2" key="1">
    <citation type="submission" date="2015-01" db="EMBL/GenBank/DDBJ databases">
        <title>The Genome Sequence of Cladophialophora bantiana CBS 173.52.</title>
        <authorList>
            <consortium name="The Broad Institute Genomics Platform"/>
            <person name="Cuomo C."/>
            <person name="de Hoog S."/>
            <person name="Gorbushina A."/>
            <person name="Stielow B."/>
            <person name="Teixiera M."/>
            <person name="Abouelleil A."/>
            <person name="Chapman S.B."/>
            <person name="Priest M."/>
            <person name="Young S.K."/>
            <person name="Wortman J."/>
            <person name="Nusbaum C."/>
            <person name="Birren B."/>
        </authorList>
    </citation>
    <scope>NUCLEOTIDE SEQUENCE [LARGE SCALE GENOMIC DNA]</scope>
    <source>
        <strain evidence="2">CBS 173.52</strain>
    </source>
</reference>
<evidence type="ECO:0000256" key="1">
    <source>
        <dbReference type="SAM" id="Phobius"/>
    </source>
</evidence>
<dbReference type="AlphaFoldDB" id="A0A0D2GIN5"/>
<dbReference type="RefSeq" id="XP_016624916.1">
    <property type="nucleotide sequence ID" value="XM_016759588.1"/>
</dbReference>
<evidence type="ECO:0000313" key="2">
    <source>
        <dbReference type="EMBL" id="KIW98247.1"/>
    </source>
</evidence>
<evidence type="ECO:0000313" key="3">
    <source>
        <dbReference type="Proteomes" id="UP000053789"/>
    </source>
</evidence>
<keyword evidence="3" id="KW-1185">Reference proteome</keyword>
<dbReference type="GeneID" id="27694759"/>
<gene>
    <name evidence="2" type="ORF">Z519_01831</name>
</gene>